<dbReference type="RefSeq" id="WP_167188980.1">
    <property type="nucleotide sequence ID" value="NZ_JAASQL010000003.1"/>
</dbReference>
<evidence type="ECO:0000256" key="1">
    <source>
        <dbReference type="SAM" id="MobiDB-lite"/>
    </source>
</evidence>
<accession>A0ABX0UFI1</accession>
<dbReference type="InterPro" id="IPR013320">
    <property type="entry name" value="ConA-like_dom_sf"/>
</dbReference>
<evidence type="ECO:0000313" key="3">
    <source>
        <dbReference type="EMBL" id="NIJ45931.1"/>
    </source>
</evidence>
<feature type="chain" id="PRO_5046442856" description="GH16 domain-containing protein" evidence="2">
    <location>
        <begin position="21"/>
        <end position="348"/>
    </location>
</feature>
<dbReference type="Proteomes" id="UP000745859">
    <property type="component" value="Unassembled WGS sequence"/>
</dbReference>
<gene>
    <name evidence="3" type="ORF">FHR24_002402</name>
</gene>
<evidence type="ECO:0000313" key="4">
    <source>
        <dbReference type="Proteomes" id="UP000745859"/>
    </source>
</evidence>
<dbReference type="Gene3D" id="2.60.120.200">
    <property type="match status" value="1"/>
</dbReference>
<reference evidence="3 4" key="1">
    <citation type="submission" date="2020-03" db="EMBL/GenBank/DDBJ databases">
        <title>Genomic Encyclopedia of Type Strains, Phase IV (KMG-IV): sequencing the most valuable type-strain genomes for metagenomic binning, comparative biology and taxonomic classification.</title>
        <authorList>
            <person name="Goeker M."/>
        </authorList>
    </citation>
    <scope>NUCLEOTIDE SEQUENCE [LARGE SCALE GENOMIC DNA]</scope>
    <source>
        <strain evidence="3 4">DSM 101599</strain>
    </source>
</reference>
<sequence>MNMNYFAFVGCLLISVCAKAQTPKELPNKNGEQYTTYRDNSVSDEFNSNSLDTNKWSRRNSGGASIQNYDTDESLVVIEKDADGTQYISIKASAPNGVPKTAGIVNKASAFYGFYTVRFRFRGFNTSDVKEKGSIWHPSVWCGVTNHHSDDKRKSTKSKFWTEIDFMEWENGANGWSSDAPARLTDSYRKTRKVVTKGKDAEKAIMTKGPFKTYAPEWQTLGLEYTPEYIKLWQWKNGKWEHIGERVVHFVEEDVTTPEKKYTLSTIGKNARQPTFWVLGNIVAGYILKKVEEGTTTHTMNDLATDFDFFRYYRHNSILDEDWLWENGVRNGGGKELKDTSFIEAIKK</sequence>
<proteinExistence type="predicted"/>
<organism evidence="3 4">
    <name type="scientific">Wenyingzhuangia heitensis</name>
    <dbReference type="NCBI Taxonomy" id="1487859"/>
    <lineage>
        <taxon>Bacteria</taxon>
        <taxon>Pseudomonadati</taxon>
        <taxon>Bacteroidota</taxon>
        <taxon>Flavobacteriia</taxon>
        <taxon>Flavobacteriales</taxon>
        <taxon>Flavobacteriaceae</taxon>
        <taxon>Wenyingzhuangia</taxon>
    </lineage>
</organism>
<dbReference type="SUPFAM" id="SSF49899">
    <property type="entry name" value="Concanavalin A-like lectins/glucanases"/>
    <property type="match status" value="1"/>
</dbReference>
<name>A0ABX0UFI1_9FLAO</name>
<feature type="compositionally biased region" description="Polar residues" evidence="1">
    <location>
        <begin position="30"/>
        <end position="54"/>
    </location>
</feature>
<feature type="signal peptide" evidence="2">
    <location>
        <begin position="1"/>
        <end position="20"/>
    </location>
</feature>
<comment type="caution">
    <text evidence="3">The sequence shown here is derived from an EMBL/GenBank/DDBJ whole genome shotgun (WGS) entry which is preliminary data.</text>
</comment>
<keyword evidence="4" id="KW-1185">Reference proteome</keyword>
<feature type="region of interest" description="Disordered" evidence="1">
    <location>
        <begin position="27"/>
        <end position="54"/>
    </location>
</feature>
<evidence type="ECO:0008006" key="5">
    <source>
        <dbReference type="Google" id="ProtNLM"/>
    </source>
</evidence>
<evidence type="ECO:0000256" key="2">
    <source>
        <dbReference type="SAM" id="SignalP"/>
    </source>
</evidence>
<keyword evidence="2" id="KW-0732">Signal</keyword>
<dbReference type="EMBL" id="JAASQL010000003">
    <property type="protein sequence ID" value="NIJ45931.1"/>
    <property type="molecule type" value="Genomic_DNA"/>
</dbReference>
<protein>
    <recommendedName>
        <fullName evidence="5">GH16 domain-containing protein</fullName>
    </recommendedName>
</protein>